<feature type="compositionally biased region" description="Polar residues" evidence="5">
    <location>
        <begin position="690"/>
        <end position="700"/>
    </location>
</feature>
<evidence type="ECO:0000256" key="1">
    <source>
        <dbReference type="ARBA" id="ARBA00004555"/>
    </source>
</evidence>
<dbReference type="PANTHER" id="PTHR46515">
    <property type="entry name" value="TATA ELEMENT MODULATORY FACTOR TMF1"/>
    <property type="match status" value="1"/>
</dbReference>
<feature type="compositionally biased region" description="Low complexity" evidence="5">
    <location>
        <begin position="607"/>
        <end position="617"/>
    </location>
</feature>
<reference evidence="7" key="2">
    <citation type="journal article" date="2021" name="Genome Biol. Evol.">
        <title>Developing a high-quality reference genome for a parasitic bivalve with doubly uniparental inheritance (Bivalvia: Unionida).</title>
        <authorList>
            <person name="Smith C.H."/>
        </authorList>
    </citation>
    <scope>NUCLEOTIDE SEQUENCE</scope>
    <source>
        <strain evidence="7">CHS0354</strain>
        <tissue evidence="7">Mantle</tissue>
    </source>
</reference>
<evidence type="ECO:0000313" key="7">
    <source>
        <dbReference type="EMBL" id="KAK3586050.1"/>
    </source>
</evidence>
<feature type="compositionally biased region" description="Polar residues" evidence="5">
    <location>
        <begin position="652"/>
        <end position="663"/>
    </location>
</feature>
<gene>
    <name evidence="7" type="ORF">CHS0354_033172</name>
</gene>
<feature type="region of interest" description="Disordered" evidence="5">
    <location>
        <begin position="737"/>
        <end position="770"/>
    </location>
</feature>
<feature type="region of interest" description="Disordered" evidence="5">
    <location>
        <begin position="565"/>
        <end position="665"/>
    </location>
</feature>
<evidence type="ECO:0000256" key="4">
    <source>
        <dbReference type="SAM" id="Coils"/>
    </source>
</evidence>
<feature type="coiled-coil region" evidence="4">
    <location>
        <begin position="920"/>
        <end position="999"/>
    </location>
</feature>
<reference evidence="7" key="3">
    <citation type="submission" date="2023-05" db="EMBL/GenBank/DDBJ databases">
        <authorList>
            <person name="Smith C.H."/>
        </authorList>
    </citation>
    <scope>NUCLEOTIDE SEQUENCE</scope>
    <source>
        <strain evidence="7">CHS0354</strain>
        <tissue evidence="7">Mantle</tissue>
    </source>
</reference>
<feature type="coiled-coil region" evidence="4">
    <location>
        <begin position="794"/>
        <end position="874"/>
    </location>
</feature>
<keyword evidence="2" id="KW-0333">Golgi apparatus</keyword>
<feature type="compositionally biased region" description="Low complexity" evidence="5">
    <location>
        <begin position="640"/>
        <end position="651"/>
    </location>
</feature>
<feature type="compositionally biased region" description="Low complexity" evidence="5">
    <location>
        <begin position="63"/>
        <end position="78"/>
    </location>
</feature>
<feature type="region of interest" description="Disordered" evidence="5">
    <location>
        <begin position="535"/>
        <end position="554"/>
    </location>
</feature>
<dbReference type="PANTHER" id="PTHR46515:SF1">
    <property type="entry name" value="TATA ELEMENT MODULATORY FACTOR"/>
    <property type="match status" value="1"/>
</dbReference>
<comment type="caution">
    <text evidence="7">The sequence shown here is derived from an EMBL/GenBank/DDBJ whole genome shotgun (WGS) entry which is preliminary data.</text>
</comment>
<dbReference type="Proteomes" id="UP001195483">
    <property type="component" value="Unassembled WGS sequence"/>
</dbReference>
<feature type="compositionally biased region" description="Gly residues" evidence="5">
    <location>
        <begin position="87"/>
        <end position="98"/>
    </location>
</feature>
<feature type="domain" description="TATA element modulatory factor 1 TATA binding" evidence="6">
    <location>
        <begin position="1313"/>
        <end position="1423"/>
    </location>
</feature>
<name>A0AAE0VR71_9BIVA</name>
<dbReference type="Pfam" id="PF12329">
    <property type="entry name" value="TMF_DNA_bd"/>
    <property type="match status" value="1"/>
</dbReference>
<evidence type="ECO:0000256" key="2">
    <source>
        <dbReference type="ARBA" id="ARBA00023034"/>
    </source>
</evidence>
<feature type="coiled-coil region" evidence="4">
    <location>
        <begin position="1322"/>
        <end position="1384"/>
    </location>
</feature>
<dbReference type="EMBL" id="JAEAOA010001951">
    <property type="protein sequence ID" value="KAK3586050.1"/>
    <property type="molecule type" value="Genomic_DNA"/>
</dbReference>
<dbReference type="Pfam" id="PF12325">
    <property type="entry name" value="TMF_TATA_bd"/>
    <property type="match status" value="1"/>
</dbReference>
<feature type="compositionally biased region" description="Basic and acidic residues" evidence="5">
    <location>
        <begin position="167"/>
        <end position="186"/>
    </location>
</feature>
<proteinExistence type="predicted"/>
<dbReference type="InterPro" id="IPR022091">
    <property type="entry name" value="TMF_TATA-bd"/>
</dbReference>
<evidence type="ECO:0000313" key="8">
    <source>
        <dbReference type="Proteomes" id="UP001195483"/>
    </source>
</evidence>
<protein>
    <recommendedName>
        <fullName evidence="6">TATA element modulatory factor 1 TATA binding domain-containing protein</fullName>
    </recommendedName>
</protein>
<dbReference type="GO" id="GO:0005794">
    <property type="term" value="C:Golgi apparatus"/>
    <property type="evidence" value="ECO:0007669"/>
    <property type="project" value="UniProtKB-SubCell"/>
</dbReference>
<evidence type="ECO:0000256" key="5">
    <source>
        <dbReference type="SAM" id="MobiDB-lite"/>
    </source>
</evidence>
<keyword evidence="8" id="KW-1185">Reference proteome</keyword>
<evidence type="ECO:0000259" key="6">
    <source>
        <dbReference type="Pfam" id="PF12325"/>
    </source>
</evidence>
<dbReference type="InterPro" id="IPR052602">
    <property type="entry name" value="Growth_transcription_reg"/>
</dbReference>
<keyword evidence="3 4" id="KW-0175">Coiled coil</keyword>
<feature type="compositionally biased region" description="Basic and acidic residues" evidence="5">
    <location>
        <begin position="542"/>
        <end position="554"/>
    </location>
</feature>
<feature type="compositionally biased region" description="Polar residues" evidence="5">
    <location>
        <begin position="396"/>
        <end position="409"/>
    </location>
</feature>
<organism evidence="7 8">
    <name type="scientific">Potamilus streckersoni</name>
    <dbReference type="NCBI Taxonomy" id="2493646"/>
    <lineage>
        <taxon>Eukaryota</taxon>
        <taxon>Metazoa</taxon>
        <taxon>Spiralia</taxon>
        <taxon>Lophotrochozoa</taxon>
        <taxon>Mollusca</taxon>
        <taxon>Bivalvia</taxon>
        <taxon>Autobranchia</taxon>
        <taxon>Heteroconchia</taxon>
        <taxon>Palaeoheterodonta</taxon>
        <taxon>Unionida</taxon>
        <taxon>Unionoidea</taxon>
        <taxon>Unionidae</taxon>
        <taxon>Ambleminae</taxon>
        <taxon>Lampsilini</taxon>
        <taxon>Potamilus</taxon>
    </lineage>
</organism>
<sequence>MPPIYGVIFKWKMSWWDRNSFTNFANQATQALKNAQKKIDKVLDIKENDDSSSSQSTLATVPDTKSSKSSKTSTDSSSGDFWNTWLGSGGDEAEGGTGSKSSWALPWGGEETGNSKGSPKGNQGQGSFEKGKTSATELKKDTTYFSGLLEEKTLKRSEQSQIASKTCEVEKKSEVLNISDDAKNSSDNDSGDTASSPTHLRKKVGEEENVDEIMNKNSSFLTDGNQAIATSCSLEYIVIEKNVENVEQKGENVAKSSYDKDSIFPEEIDNRIGKEIEGADNLISGSETTVIDESAENVEQLGCDEKKGSPMSYSELKKPLVEESSYRNKLDSCDSNAKLSESSKGDSLKSAAFDTGIFSSVEIVSKEYLSDMENDMPVLEAKSEISTQKRGLLTYSLTQEKSKNESSGATIDGSERKLKIPQKSSLSETAFDEDMDNVEKDKVDNADDNIKDIIKEAESNNNIDIMAHPDGIGQAGNSGEVTLPEVGLFSLGSGDKMSPSQGSDLDTSKLDISMETQTSEETLVEQESLLERGLFQDETYLEESKRSENQEKNLDILESEVAEFAQTHQAGSEVKSDQNKNIENNNEISPASSFVMLEDSTDDNFKNNDNNSDTHSNSTEKSEFSRSIHSNHESSDEIDTTTSSDIEIISIPTPNGENRQTSPIDPIPFRIAISRGIRDSPMHSHRRADSFSSTSTNSRDGSGGQMSPGRDHELAEYGKEDFGDRVSEEYQRQRMTELPALDEEDDNPLHPQRLLKDESGLSNPDFDPTNDESQIYVKKLAEMAKIVEVRESKLVQLSKENMDLMETNNILKSQLQHLEEVREAEMADINVVTTEFTHRMAEMEKRLQGAIREKEMFKSQVQQAQEELQKRAQDTTVAQQLAEKDMQIAELMHEGEKLSKQQLQNSTIIKKLRTKEKENESVLTSQKKKLESQKEELEHLYKVLESKEDLEKKQTEAINQLNIALQKLEKEVSRQKSDLDDAEEKVRSLQVALDNSYREIAELHKSNAVQDSKLQEAALSTEIQVREELKFAMEKQQQQAAHEKESLIMQIEDLRMSIARTEKEHSRREDMLRQEITDLQHHLQEDEARNQELTQSVTFATRPLLRQIENLQSTYSAQSSTWERVEKNLTDRLSEAQNQLAVATEKERSMTEQVLDIKSRVTALESQNSLLRQEKSRLTVDLEMAKSRIEVLEDTKNKEIAQSQSSKQQLLQDLNEVKREKVFLETQLDMEKTKVEQEKKKVTMYQEQIRDMERELQRTQSRGTPSPVSISRHDSVSSFTEASTSFMAISQDDIDRSFLVTTPTSRQSLYETLRQNGAANLLENLQSQLKLKEGEIIQLQSEIQQLERTRESMARELVNLSNENEKLKEQVEELPELSAKFKEQSKRNEALLLMYGEKVEEANELRMDLHDIKEMYKSQIDHLLAK</sequence>
<feature type="region of interest" description="Disordered" evidence="5">
    <location>
        <begin position="46"/>
        <end position="135"/>
    </location>
</feature>
<feature type="compositionally biased region" description="Polar residues" evidence="5">
    <location>
        <begin position="112"/>
        <end position="126"/>
    </location>
</feature>
<feature type="region of interest" description="Disordered" evidence="5">
    <location>
        <begin position="677"/>
        <end position="712"/>
    </location>
</feature>
<feature type="coiled-coil region" evidence="4">
    <location>
        <begin position="1126"/>
        <end position="1262"/>
    </location>
</feature>
<evidence type="ECO:0000256" key="3">
    <source>
        <dbReference type="ARBA" id="ARBA00023054"/>
    </source>
</evidence>
<dbReference type="InterPro" id="IPR022092">
    <property type="entry name" value="TMF_DNA-bd"/>
</dbReference>
<feature type="region of interest" description="Disordered" evidence="5">
    <location>
        <begin position="155"/>
        <end position="220"/>
    </location>
</feature>
<accession>A0AAE0VR71</accession>
<reference evidence="7" key="1">
    <citation type="journal article" date="2021" name="Genome Biol. Evol.">
        <title>A High-Quality Reference Genome for a Parasitic Bivalve with Doubly Uniparental Inheritance (Bivalvia: Unionida).</title>
        <authorList>
            <person name="Smith C.H."/>
        </authorList>
    </citation>
    <scope>NUCLEOTIDE SEQUENCE</scope>
    <source>
        <strain evidence="7">CHS0354</strain>
    </source>
</reference>
<feature type="region of interest" description="Disordered" evidence="5">
    <location>
        <begin position="396"/>
        <end position="444"/>
    </location>
</feature>
<feature type="compositionally biased region" description="Basic and acidic residues" evidence="5">
    <location>
        <begin position="618"/>
        <end position="635"/>
    </location>
</feature>
<feature type="coiled-coil region" evidence="4">
    <location>
        <begin position="1044"/>
        <end position="1096"/>
    </location>
</feature>
<dbReference type="GO" id="GO:0005783">
    <property type="term" value="C:endoplasmic reticulum"/>
    <property type="evidence" value="ECO:0007669"/>
    <property type="project" value="TreeGrafter"/>
</dbReference>
<feature type="compositionally biased region" description="Polar residues" evidence="5">
    <location>
        <begin position="581"/>
        <end position="592"/>
    </location>
</feature>
<comment type="subcellular location">
    <subcellularLocation>
        <location evidence="1">Golgi apparatus</location>
    </subcellularLocation>
</comment>